<reference evidence="4" key="3">
    <citation type="submission" date="2015-06" db="UniProtKB">
        <authorList>
            <consortium name="EnsemblMetazoa"/>
        </authorList>
    </citation>
    <scope>IDENTIFICATION</scope>
</reference>
<dbReference type="EMBL" id="AMQN01014935">
    <property type="status" value="NOT_ANNOTATED_CDS"/>
    <property type="molecule type" value="Genomic_DNA"/>
</dbReference>
<evidence type="ECO:0000259" key="2">
    <source>
        <dbReference type="SMART" id="SM00915"/>
    </source>
</evidence>
<dbReference type="InterPro" id="IPR001229">
    <property type="entry name" value="Jacalin-like_lectin_dom"/>
</dbReference>
<feature type="domain" description="Jacalin-type lectin" evidence="2">
    <location>
        <begin position="122"/>
        <end position="250"/>
    </location>
</feature>
<dbReference type="Pfam" id="PF01419">
    <property type="entry name" value="Jacalin"/>
    <property type="match status" value="1"/>
</dbReference>
<dbReference type="EMBL" id="KB311434">
    <property type="protein sequence ID" value="ELT89265.1"/>
    <property type="molecule type" value="Genomic_DNA"/>
</dbReference>
<dbReference type="AlphaFoldDB" id="R7T6W4"/>
<proteinExistence type="predicted"/>
<dbReference type="InterPro" id="IPR036404">
    <property type="entry name" value="Jacalin-like_lectin_dom_sf"/>
</dbReference>
<dbReference type="HOGENOM" id="CLU_1107988_0_0_1"/>
<dbReference type="Proteomes" id="UP000014760">
    <property type="component" value="Unassembled WGS sequence"/>
</dbReference>
<sequence length="251" mass="27365">MDPPLLHFVLAFVFHLFSMPLTEASTLRQQTFSEETYLNDVTSVVLRGQSGLSLLECGLLCLEIDECSDLRIGADGACLFLKGTVPGEGFIYTKAATDVCGDDVIGNEAVCATVNQTSLAIGSGKISQIVIYYGWIVDGIRFHYGSVEGELIGKTTPDIGEISLEDDEFIEKVSSEIFCGDENDYLHDAFVNLKFYSTKGRVFGPYGNAAEGACVRSNSYVEISGYRLLTMSVTTPCPDHITRMIPIFNAC</sequence>
<reference evidence="5" key="1">
    <citation type="submission" date="2012-12" db="EMBL/GenBank/DDBJ databases">
        <authorList>
            <person name="Hellsten U."/>
            <person name="Grimwood J."/>
            <person name="Chapman J.A."/>
            <person name="Shapiro H."/>
            <person name="Aerts A."/>
            <person name="Otillar R.P."/>
            <person name="Terry A.Y."/>
            <person name="Boore J.L."/>
            <person name="Simakov O."/>
            <person name="Marletaz F."/>
            <person name="Cho S.-J."/>
            <person name="Edsinger-Gonzales E."/>
            <person name="Havlak P."/>
            <person name="Kuo D.-H."/>
            <person name="Larsson T."/>
            <person name="Lv J."/>
            <person name="Arendt D."/>
            <person name="Savage R."/>
            <person name="Osoegawa K."/>
            <person name="de Jong P."/>
            <person name="Lindberg D.R."/>
            <person name="Seaver E.C."/>
            <person name="Weisblat D.A."/>
            <person name="Putnam N.H."/>
            <person name="Grigoriev I.V."/>
            <person name="Rokhsar D.S."/>
        </authorList>
    </citation>
    <scope>NUCLEOTIDE SEQUENCE</scope>
    <source>
        <strain evidence="5">I ESC-2004</strain>
    </source>
</reference>
<dbReference type="SMART" id="SM00915">
    <property type="entry name" value="Jacalin"/>
    <property type="match status" value="1"/>
</dbReference>
<dbReference type="Gene3D" id="2.100.10.30">
    <property type="entry name" value="Jacalin-like lectin domain"/>
    <property type="match status" value="1"/>
</dbReference>
<feature type="signal peptide" evidence="1">
    <location>
        <begin position="1"/>
        <end position="24"/>
    </location>
</feature>
<keyword evidence="5" id="KW-1185">Reference proteome</keyword>
<name>R7T6W4_CAPTE</name>
<organism evidence="3">
    <name type="scientific">Capitella teleta</name>
    <name type="common">Polychaete worm</name>
    <dbReference type="NCBI Taxonomy" id="283909"/>
    <lineage>
        <taxon>Eukaryota</taxon>
        <taxon>Metazoa</taxon>
        <taxon>Spiralia</taxon>
        <taxon>Lophotrochozoa</taxon>
        <taxon>Annelida</taxon>
        <taxon>Polychaeta</taxon>
        <taxon>Sedentaria</taxon>
        <taxon>Scolecida</taxon>
        <taxon>Capitellidae</taxon>
        <taxon>Capitella</taxon>
    </lineage>
</organism>
<dbReference type="SUPFAM" id="SSF51101">
    <property type="entry name" value="Mannose-binding lectins"/>
    <property type="match status" value="1"/>
</dbReference>
<accession>R7T6W4</accession>
<evidence type="ECO:0000313" key="5">
    <source>
        <dbReference type="Proteomes" id="UP000014760"/>
    </source>
</evidence>
<keyword evidence="1" id="KW-0732">Signal</keyword>
<feature type="chain" id="PRO_5008786704" description="Jacalin-type lectin domain-containing protein" evidence="1">
    <location>
        <begin position="25"/>
        <end position="251"/>
    </location>
</feature>
<evidence type="ECO:0000256" key="1">
    <source>
        <dbReference type="SAM" id="SignalP"/>
    </source>
</evidence>
<dbReference type="EnsemblMetazoa" id="CapteT212809">
    <property type="protein sequence ID" value="CapteP212809"/>
    <property type="gene ID" value="CapteG212809"/>
</dbReference>
<evidence type="ECO:0000313" key="4">
    <source>
        <dbReference type="EnsemblMetazoa" id="CapteP212809"/>
    </source>
</evidence>
<reference evidence="3 5" key="2">
    <citation type="journal article" date="2013" name="Nature">
        <title>Insights into bilaterian evolution from three spiralian genomes.</title>
        <authorList>
            <person name="Simakov O."/>
            <person name="Marletaz F."/>
            <person name="Cho S.J."/>
            <person name="Edsinger-Gonzales E."/>
            <person name="Havlak P."/>
            <person name="Hellsten U."/>
            <person name="Kuo D.H."/>
            <person name="Larsson T."/>
            <person name="Lv J."/>
            <person name="Arendt D."/>
            <person name="Savage R."/>
            <person name="Osoegawa K."/>
            <person name="de Jong P."/>
            <person name="Grimwood J."/>
            <person name="Chapman J.A."/>
            <person name="Shapiro H."/>
            <person name="Aerts A."/>
            <person name="Otillar R.P."/>
            <person name="Terry A.Y."/>
            <person name="Boore J.L."/>
            <person name="Grigoriev I.V."/>
            <person name="Lindberg D.R."/>
            <person name="Seaver E.C."/>
            <person name="Weisblat D.A."/>
            <person name="Putnam N.H."/>
            <person name="Rokhsar D.S."/>
        </authorList>
    </citation>
    <scope>NUCLEOTIDE SEQUENCE</scope>
    <source>
        <strain evidence="3 5">I ESC-2004</strain>
    </source>
</reference>
<gene>
    <name evidence="3" type="ORF">CAPTEDRAFT_212809</name>
</gene>
<protein>
    <recommendedName>
        <fullName evidence="2">Jacalin-type lectin domain-containing protein</fullName>
    </recommendedName>
</protein>
<evidence type="ECO:0000313" key="3">
    <source>
        <dbReference type="EMBL" id="ELT89265.1"/>
    </source>
</evidence>